<dbReference type="RefSeq" id="WP_281882729.1">
    <property type="nucleotide sequence ID" value="NZ_BSDP01000001.1"/>
</dbReference>
<evidence type="ECO:0000259" key="10">
    <source>
        <dbReference type="Pfam" id="PF12704"/>
    </source>
</evidence>
<sequence>MFLTYLRRELAGRRRQTLIVAIGMALAIALVMIVNALSGGVRDAQASVLESVYGVGTDITVTQAPTGPGEGGDGGGRFEFGAEDGETDDAEGSTTVSDSRLSAGMGTSTFDASALDTALSTEGVADAAAALSLTNTTFSGELPDFSQMQGGGGAPGEEGAQEPPTGGADGAGGSAFDVDSFTVLGIDPAASALGPLSSAAVTDGRGLEAADAGADVALLDSAYATTAELVVGDTIDVGGSTMEIVGLVTADTADASTGANVYLPLDTAQALAGLEGQVSTVYVQAASSTDIAAVQASLEEALPDATVNTQEDLASSVSGSLASASTLVSSLGLWLSVAVLAAAFLIAVLFTVSGVTRRTREFGTLKAIGWSNRRVVGQVAGESLVQGLIGGALGIVIGLVGIGIITFVQPTLSGSAGSVQAFGGDGGGMAAAAGDGGDRMGLTGGGGPFGAAATTTTSDIVLTAPVTVSVVLVAVGLAVLGGLVAGAIGGWRASRLRPAEALRSVA</sequence>
<evidence type="ECO:0000256" key="3">
    <source>
        <dbReference type="ARBA" id="ARBA00022692"/>
    </source>
</evidence>
<keyword evidence="4 8" id="KW-1133">Transmembrane helix</keyword>
<feature type="transmembrane region" description="Helical" evidence="8">
    <location>
        <begin position="383"/>
        <end position="408"/>
    </location>
</feature>
<evidence type="ECO:0000256" key="1">
    <source>
        <dbReference type="ARBA" id="ARBA00004651"/>
    </source>
</evidence>
<evidence type="ECO:0000256" key="2">
    <source>
        <dbReference type="ARBA" id="ARBA00022475"/>
    </source>
</evidence>
<comment type="similarity">
    <text evidence="6">Belongs to the ABC-4 integral membrane protein family.</text>
</comment>
<feature type="domain" description="ABC3 transporter permease C-terminal" evidence="9">
    <location>
        <begin position="335"/>
        <end position="496"/>
    </location>
</feature>
<keyword evidence="2" id="KW-1003">Cell membrane</keyword>
<dbReference type="Proteomes" id="UP001144396">
    <property type="component" value="Unassembled WGS sequence"/>
</dbReference>
<dbReference type="Pfam" id="PF12704">
    <property type="entry name" value="MacB_PCD"/>
    <property type="match status" value="1"/>
</dbReference>
<feature type="compositionally biased region" description="Gly residues" evidence="7">
    <location>
        <begin position="68"/>
        <end position="78"/>
    </location>
</feature>
<feature type="transmembrane region" description="Helical" evidence="8">
    <location>
        <begin position="466"/>
        <end position="488"/>
    </location>
</feature>
<dbReference type="PANTHER" id="PTHR30572:SF4">
    <property type="entry name" value="ABC TRANSPORTER PERMEASE YTRF"/>
    <property type="match status" value="1"/>
</dbReference>
<dbReference type="EMBL" id="BSDP01000001">
    <property type="protein sequence ID" value="GLI26711.1"/>
    <property type="molecule type" value="Genomic_DNA"/>
</dbReference>
<dbReference type="InterPro" id="IPR003838">
    <property type="entry name" value="ABC3_permease_C"/>
</dbReference>
<keyword evidence="5 8" id="KW-0472">Membrane</keyword>
<dbReference type="GO" id="GO:0022857">
    <property type="term" value="F:transmembrane transporter activity"/>
    <property type="evidence" value="ECO:0007669"/>
    <property type="project" value="TreeGrafter"/>
</dbReference>
<feature type="compositionally biased region" description="Acidic residues" evidence="7">
    <location>
        <begin position="81"/>
        <end position="91"/>
    </location>
</feature>
<keyword evidence="12" id="KW-1185">Reference proteome</keyword>
<accession>A0A9W6CQ02</accession>
<dbReference type="InterPro" id="IPR050250">
    <property type="entry name" value="Macrolide_Exporter_MacB"/>
</dbReference>
<evidence type="ECO:0000256" key="6">
    <source>
        <dbReference type="ARBA" id="ARBA00038076"/>
    </source>
</evidence>
<evidence type="ECO:0000256" key="4">
    <source>
        <dbReference type="ARBA" id="ARBA00022989"/>
    </source>
</evidence>
<feature type="compositionally biased region" description="Polar residues" evidence="7">
    <location>
        <begin position="92"/>
        <end position="101"/>
    </location>
</feature>
<comment type="subcellular location">
    <subcellularLocation>
        <location evidence="1">Cell membrane</location>
        <topology evidence="1">Multi-pass membrane protein</topology>
    </subcellularLocation>
</comment>
<evidence type="ECO:0000313" key="12">
    <source>
        <dbReference type="Proteomes" id="UP001144396"/>
    </source>
</evidence>
<organism evidence="11 12">
    <name type="scientific">Agromyces rhizosphaerae</name>
    <dbReference type="NCBI Taxonomy" id="88374"/>
    <lineage>
        <taxon>Bacteria</taxon>
        <taxon>Bacillati</taxon>
        <taxon>Actinomycetota</taxon>
        <taxon>Actinomycetes</taxon>
        <taxon>Micrococcales</taxon>
        <taxon>Microbacteriaceae</taxon>
        <taxon>Agromyces</taxon>
    </lineage>
</organism>
<protein>
    <submittedName>
        <fullName evidence="11">Membrane protein</fullName>
    </submittedName>
</protein>
<evidence type="ECO:0000256" key="5">
    <source>
        <dbReference type="ARBA" id="ARBA00023136"/>
    </source>
</evidence>
<feature type="compositionally biased region" description="Low complexity" evidence="7">
    <location>
        <begin position="157"/>
        <end position="166"/>
    </location>
</feature>
<dbReference type="InterPro" id="IPR025857">
    <property type="entry name" value="MacB_PCD"/>
</dbReference>
<feature type="transmembrane region" description="Helical" evidence="8">
    <location>
        <begin position="331"/>
        <end position="352"/>
    </location>
</feature>
<feature type="region of interest" description="Disordered" evidence="7">
    <location>
        <begin position="62"/>
        <end position="101"/>
    </location>
</feature>
<gene>
    <name evidence="11" type="ORF">ARHIZOSPH14_09530</name>
</gene>
<dbReference type="PANTHER" id="PTHR30572">
    <property type="entry name" value="MEMBRANE COMPONENT OF TRANSPORTER-RELATED"/>
    <property type="match status" value="1"/>
</dbReference>
<proteinExistence type="inferred from homology"/>
<feature type="region of interest" description="Disordered" evidence="7">
    <location>
        <begin position="141"/>
        <end position="173"/>
    </location>
</feature>
<name>A0A9W6CQ02_9MICO</name>
<evidence type="ECO:0000259" key="9">
    <source>
        <dbReference type="Pfam" id="PF02687"/>
    </source>
</evidence>
<comment type="caution">
    <text evidence="11">The sequence shown here is derived from an EMBL/GenBank/DDBJ whole genome shotgun (WGS) entry which is preliminary data.</text>
</comment>
<keyword evidence="3 8" id="KW-0812">Transmembrane</keyword>
<evidence type="ECO:0000313" key="11">
    <source>
        <dbReference type="EMBL" id="GLI26711.1"/>
    </source>
</evidence>
<evidence type="ECO:0000256" key="7">
    <source>
        <dbReference type="SAM" id="MobiDB-lite"/>
    </source>
</evidence>
<feature type="domain" description="MacB-like periplasmic core" evidence="10">
    <location>
        <begin position="18"/>
        <end position="300"/>
    </location>
</feature>
<dbReference type="AlphaFoldDB" id="A0A9W6CQ02"/>
<evidence type="ECO:0000256" key="8">
    <source>
        <dbReference type="SAM" id="Phobius"/>
    </source>
</evidence>
<feature type="transmembrane region" description="Helical" evidence="8">
    <location>
        <begin position="17"/>
        <end position="37"/>
    </location>
</feature>
<reference evidence="11" key="1">
    <citation type="submission" date="2022-12" db="EMBL/GenBank/DDBJ databases">
        <title>Reference genome sequencing for broad-spectrum identification of bacterial and archaeal isolates by mass spectrometry.</title>
        <authorList>
            <person name="Sekiguchi Y."/>
            <person name="Tourlousse D.M."/>
        </authorList>
    </citation>
    <scope>NUCLEOTIDE SEQUENCE</scope>
    <source>
        <strain evidence="11">14</strain>
    </source>
</reference>
<dbReference type="GO" id="GO:0005886">
    <property type="term" value="C:plasma membrane"/>
    <property type="evidence" value="ECO:0007669"/>
    <property type="project" value="UniProtKB-SubCell"/>
</dbReference>
<dbReference type="Pfam" id="PF02687">
    <property type="entry name" value="FtsX"/>
    <property type="match status" value="1"/>
</dbReference>